<sequence>MEEQFQMLFDKMKIEIKNQTAELTESISNTIMCRMEEKLQPIIEENKLLKTTVEKLQNEVKQLKWEKRSKNIVIFGLKEGENSTSELLKKIKEVFQHDARLVIEDCDVNKVHRIGEGKSNDKPRPILFSFVSHMKKAEILANKKKLKEVYITEDYPKEVLEKRKALLPKLKEERNKGNLAYLKFDKLVVRENNQNKEKRKRESSTSPQFNLQPRKQQNITASKTNRINAFDIMRNRSNSFSTLSGNNQ</sequence>
<evidence type="ECO:0008006" key="5">
    <source>
        <dbReference type="Google" id="ProtNLM"/>
    </source>
</evidence>
<dbReference type="Gene3D" id="3.30.70.1820">
    <property type="entry name" value="L1 transposable element, RRM domain"/>
    <property type="match status" value="1"/>
</dbReference>
<gene>
    <name evidence="3" type="ORF">SPLIT_LOCUS4460</name>
</gene>
<feature type="coiled-coil region" evidence="1">
    <location>
        <begin position="46"/>
        <end position="73"/>
    </location>
</feature>
<dbReference type="EMBL" id="LR824550">
    <property type="protein sequence ID" value="CAH1639102.1"/>
    <property type="molecule type" value="Genomic_DNA"/>
</dbReference>
<evidence type="ECO:0000313" key="3">
    <source>
        <dbReference type="EMBL" id="CAH1639102.1"/>
    </source>
</evidence>
<proteinExistence type="predicted"/>
<dbReference type="Proteomes" id="UP001153321">
    <property type="component" value="Chromosome 19"/>
</dbReference>
<feature type="region of interest" description="Disordered" evidence="2">
    <location>
        <begin position="192"/>
        <end position="225"/>
    </location>
</feature>
<accession>A0A9P0I0Y2</accession>
<evidence type="ECO:0000256" key="1">
    <source>
        <dbReference type="SAM" id="Coils"/>
    </source>
</evidence>
<dbReference type="AlphaFoldDB" id="A0A9P0I0Y2"/>
<keyword evidence="1" id="KW-0175">Coiled coil</keyword>
<organism evidence="3 4">
    <name type="scientific">Spodoptera littoralis</name>
    <name type="common">Egyptian cotton leafworm</name>
    <dbReference type="NCBI Taxonomy" id="7109"/>
    <lineage>
        <taxon>Eukaryota</taxon>
        <taxon>Metazoa</taxon>
        <taxon>Ecdysozoa</taxon>
        <taxon>Arthropoda</taxon>
        <taxon>Hexapoda</taxon>
        <taxon>Insecta</taxon>
        <taxon>Pterygota</taxon>
        <taxon>Neoptera</taxon>
        <taxon>Endopterygota</taxon>
        <taxon>Lepidoptera</taxon>
        <taxon>Glossata</taxon>
        <taxon>Ditrysia</taxon>
        <taxon>Noctuoidea</taxon>
        <taxon>Noctuidae</taxon>
        <taxon>Amphipyrinae</taxon>
        <taxon>Spodoptera</taxon>
    </lineage>
</organism>
<protein>
    <recommendedName>
        <fullName evidence="5">Endonuclease-reverse transcriptase</fullName>
    </recommendedName>
</protein>
<keyword evidence="4" id="KW-1185">Reference proteome</keyword>
<evidence type="ECO:0000313" key="4">
    <source>
        <dbReference type="Proteomes" id="UP001153321"/>
    </source>
</evidence>
<feature type="compositionally biased region" description="Polar residues" evidence="2">
    <location>
        <begin position="204"/>
        <end position="225"/>
    </location>
</feature>
<feature type="compositionally biased region" description="Basic and acidic residues" evidence="2">
    <location>
        <begin position="192"/>
        <end position="203"/>
    </location>
</feature>
<name>A0A9P0I0Y2_SPOLI</name>
<evidence type="ECO:0000256" key="2">
    <source>
        <dbReference type="SAM" id="MobiDB-lite"/>
    </source>
</evidence>
<reference evidence="3" key="1">
    <citation type="submission" date="2022-02" db="EMBL/GenBank/DDBJ databases">
        <authorList>
            <person name="King R."/>
        </authorList>
    </citation>
    <scope>NUCLEOTIDE SEQUENCE</scope>
</reference>